<evidence type="ECO:0000313" key="2">
    <source>
        <dbReference type="Proteomes" id="UP000262142"/>
    </source>
</evidence>
<protein>
    <submittedName>
        <fullName evidence="1">Uncharacterized protein</fullName>
    </submittedName>
</protein>
<reference evidence="1 2" key="1">
    <citation type="submission" date="2018-09" db="EMBL/GenBank/DDBJ databases">
        <authorList>
            <consortium name="Pathogen Informatics"/>
        </authorList>
    </citation>
    <scope>NUCLEOTIDE SEQUENCE [LARGE SCALE GENOMIC DNA]</scope>
    <source>
        <strain evidence="1 2">OH-22767</strain>
    </source>
</reference>
<organism evidence="1 2">
    <name type="scientific">Candidatus Ornithobacterium hominis</name>
    <dbReference type="NCBI Taxonomy" id="2497989"/>
    <lineage>
        <taxon>Bacteria</taxon>
        <taxon>Pseudomonadati</taxon>
        <taxon>Bacteroidota</taxon>
        <taxon>Flavobacteriia</taxon>
        <taxon>Flavobacteriales</taxon>
        <taxon>Weeksellaceae</taxon>
        <taxon>Ornithobacterium</taxon>
    </lineage>
</organism>
<accession>A0A383U0W2</accession>
<sequence>MEAKPLEITNEELFNYIEYCNDRFNFCFSYPSHFSAQPSSANGDGKTFINKLDDAKIIAFGELDYDNAGLEPHLHFIQNQIKIQDSARVPYGYNFIGFGKNDGKIYHERILIKEKEDANSKVNVIYSIQLSYPQKHRKKYTQLWANLMGNLKI</sequence>
<dbReference type="Proteomes" id="UP000262142">
    <property type="component" value="Unassembled WGS sequence"/>
</dbReference>
<dbReference type="EMBL" id="UNSC01000004">
    <property type="protein sequence ID" value="SZD72916.1"/>
    <property type="molecule type" value="Genomic_DNA"/>
</dbReference>
<proteinExistence type="predicted"/>
<name>A0A383U0W2_9FLAO</name>
<dbReference type="AlphaFoldDB" id="A0A383U0W2"/>
<dbReference type="RefSeq" id="WP_133298011.1">
    <property type="nucleotide sequence ID" value="NZ_UNSC01000004.1"/>
</dbReference>
<dbReference type="OrthoDB" id="1493140at2"/>
<keyword evidence="2" id="KW-1185">Reference proteome</keyword>
<evidence type="ECO:0000313" key="1">
    <source>
        <dbReference type="EMBL" id="SZD72916.1"/>
    </source>
</evidence>
<gene>
    <name evidence="1" type="ORF">SAMEA104719789_01031</name>
</gene>